<accession>A0A0V0HM99</accession>
<name>A0A0V0HM99_SOLCH</name>
<proteinExistence type="predicted"/>
<dbReference type="AlphaFoldDB" id="A0A0V0HM99"/>
<reference evidence="1" key="1">
    <citation type="submission" date="2015-12" db="EMBL/GenBank/DDBJ databases">
        <title>Gene expression during late stages of embryo sac development: a critical building block for successful pollen-pistil interactions.</title>
        <authorList>
            <person name="Liu Y."/>
            <person name="Joly V."/>
            <person name="Sabar M."/>
            <person name="Matton D.P."/>
        </authorList>
    </citation>
    <scope>NUCLEOTIDE SEQUENCE</scope>
</reference>
<organism evidence="1">
    <name type="scientific">Solanum chacoense</name>
    <name type="common">Chaco potato</name>
    <dbReference type="NCBI Taxonomy" id="4108"/>
    <lineage>
        <taxon>Eukaryota</taxon>
        <taxon>Viridiplantae</taxon>
        <taxon>Streptophyta</taxon>
        <taxon>Embryophyta</taxon>
        <taxon>Tracheophyta</taxon>
        <taxon>Spermatophyta</taxon>
        <taxon>Magnoliopsida</taxon>
        <taxon>eudicotyledons</taxon>
        <taxon>Gunneridae</taxon>
        <taxon>Pentapetalae</taxon>
        <taxon>asterids</taxon>
        <taxon>lamiids</taxon>
        <taxon>Solanales</taxon>
        <taxon>Solanaceae</taxon>
        <taxon>Solanoideae</taxon>
        <taxon>Solaneae</taxon>
        <taxon>Solanum</taxon>
    </lineage>
</organism>
<sequence>MILFYLFHNVLCKMNNTLFCLFYKLGQVNYRFWSIWADSIKLNLLRNFMERCKLSTIVFVK</sequence>
<dbReference type="EMBL" id="GEDG01017572">
    <property type="protein sequence ID" value="JAP21548.1"/>
    <property type="molecule type" value="Transcribed_RNA"/>
</dbReference>
<evidence type="ECO:0000313" key="1">
    <source>
        <dbReference type="EMBL" id="JAP21548.1"/>
    </source>
</evidence>
<protein>
    <submittedName>
        <fullName evidence="1">Putative ovule protein</fullName>
    </submittedName>
</protein>